<keyword evidence="9" id="KW-1185">Reference proteome</keyword>
<comment type="function">
    <text evidence="7">Functions as a peptidoglycan terminase that cleaves nascent peptidoglycan strands endolytically to terminate their elongation.</text>
</comment>
<dbReference type="KEGG" id="rpm:RSPPHO_01364"/>
<gene>
    <name evidence="7" type="primary">mltG</name>
    <name evidence="8" type="ORF">RSPPHO_01364</name>
</gene>
<keyword evidence="4 7" id="KW-0472">Membrane</keyword>
<dbReference type="Gene3D" id="3.30.1490.480">
    <property type="entry name" value="Endolytic murein transglycosylase"/>
    <property type="match status" value="1"/>
</dbReference>
<name>H6SJ25_PARPM</name>
<keyword evidence="7" id="KW-0997">Cell inner membrane</keyword>
<feature type="site" description="Important for catalytic activity" evidence="7">
    <location>
        <position position="207"/>
    </location>
</feature>
<accession>H6SJ25</accession>
<dbReference type="EMBL" id="HE663493">
    <property type="protein sequence ID" value="CCG07990.1"/>
    <property type="molecule type" value="Genomic_DNA"/>
</dbReference>
<evidence type="ECO:0000313" key="9">
    <source>
        <dbReference type="Proteomes" id="UP000033220"/>
    </source>
</evidence>
<evidence type="ECO:0000256" key="1">
    <source>
        <dbReference type="ARBA" id="ARBA00022475"/>
    </source>
</evidence>
<dbReference type="GO" id="GO:0071555">
    <property type="term" value="P:cell wall organization"/>
    <property type="evidence" value="ECO:0007669"/>
    <property type="project" value="UniProtKB-KW"/>
</dbReference>
<dbReference type="NCBIfam" id="TIGR00247">
    <property type="entry name" value="endolytic transglycosylase MltG"/>
    <property type="match status" value="1"/>
</dbReference>
<keyword evidence="5 7" id="KW-0456">Lyase</keyword>
<evidence type="ECO:0000256" key="4">
    <source>
        <dbReference type="ARBA" id="ARBA00023136"/>
    </source>
</evidence>
<evidence type="ECO:0000256" key="2">
    <source>
        <dbReference type="ARBA" id="ARBA00022692"/>
    </source>
</evidence>
<dbReference type="CDD" id="cd08010">
    <property type="entry name" value="MltG_like"/>
    <property type="match status" value="1"/>
</dbReference>
<keyword evidence="2 7" id="KW-0812">Transmembrane</keyword>
<comment type="catalytic activity">
    <reaction evidence="7">
        <text>a peptidoglycan chain = a peptidoglycan chain with N-acetyl-1,6-anhydromuramyl-[peptide] at the reducing end + a peptidoglycan chain with N-acetylglucosamine at the non-reducing end.</text>
        <dbReference type="EC" id="4.2.2.29"/>
    </reaction>
</comment>
<dbReference type="eggNOG" id="COG1559">
    <property type="taxonomic scope" value="Bacteria"/>
</dbReference>
<keyword evidence="6 7" id="KW-0961">Cell wall biogenesis/degradation</keyword>
<dbReference type="GO" id="GO:0008932">
    <property type="term" value="F:lytic endotransglycosylase activity"/>
    <property type="evidence" value="ECO:0007669"/>
    <property type="project" value="UniProtKB-UniRule"/>
</dbReference>
<dbReference type="GO" id="GO:0009252">
    <property type="term" value="P:peptidoglycan biosynthetic process"/>
    <property type="evidence" value="ECO:0007669"/>
    <property type="project" value="UniProtKB-UniRule"/>
</dbReference>
<comment type="similarity">
    <text evidence="7">Belongs to the transglycosylase MltG family.</text>
</comment>
<dbReference type="Pfam" id="PF02618">
    <property type="entry name" value="YceG"/>
    <property type="match status" value="1"/>
</dbReference>
<evidence type="ECO:0000256" key="5">
    <source>
        <dbReference type="ARBA" id="ARBA00023239"/>
    </source>
</evidence>
<sequence>MLRWLRTLVLVVGVLAVLIGGGAYLAREGILAAFDAPGPLAQPRTVMIPAGGGVAGIAATLGEAGVVGEPLLFEAGVRLAGRARDLKAGEYEFPAGATGRAIMDALVSGRVKVYRLTVPEGLTVRAVLALLAETPELSGPLPLPPPEGSLLPETYHFHRGDSREKLLARMRESQQALLSSLWTTRADDLPLATPAEAVVLASVVERETGEPDERARVAGVFVNRLRKGMPLQSDPTVIYGVSEGLGVLDRALTRADLAVAHPWNTYVIPGLPPSPICNPGRAALQATLNPARTQDLYFVADGTGGHRFAETLDAHNQNVRAWRRIQAEP</sequence>
<dbReference type="HAMAP" id="MF_02065">
    <property type="entry name" value="MltG"/>
    <property type="match status" value="1"/>
</dbReference>
<dbReference type="PANTHER" id="PTHR30518">
    <property type="entry name" value="ENDOLYTIC MUREIN TRANSGLYCOSYLASE"/>
    <property type="match status" value="1"/>
</dbReference>
<keyword evidence="1 7" id="KW-1003">Cell membrane</keyword>
<dbReference type="Proteomes" id="UP000033220">
    <property type="component" value="Chromosome DSM 122"/>
</dbReference>
<protein>
    <recommendedName>
        <fullName evidence="7">Endolytic murein transglycosylase</fullName>
        <ecNumber evidence="7">4.2.2.29</ecNumber>
    </recommendedName>
    <alternativeName>
        <fullName evidence="7">Peptidoglycan lytic transglycosylase</fullName>
    </alternativeName>
    <alternativeName>
        <fullName evidence="7">Peptidoglycan polymerization terminase</fullName>
    </alternativeName>
</protein>
<dbReference type="RefSeq" id="WP_014414629.1">
    <property type="nucleotide sequence ID" value="NC_017059.1"/>
</dbReference>
<dbReference type="STRING" id="1150469.RSPPHO_01364"/>
<dbReference type="PATRIC" id="fig|1150469.3.peg.1540"/>
<organism evidence="8 9">
    <name type="scientific">Pararhodospirillum photometricum DSM 122</name>
    <dbReference type="NCBI Taxonomy" id="1150469"/>
    <lineage>
        <taxon>Bacteria</taxon>
        <taxon>Pseudomonadati</taxon>
        <taxon>Pseudomonadota</taxon>
        <taxon>Alphaproteobacteria</taxon>
        <taxon>Rhodospirillales</taxon>
        <taxon>Rhodospirillaceae</taxon>
        <taxon>Pararhodospirillum</taxon>
    </lineage>
</organism>
<dbReference type="InterPro" id="IPR003770">
    <property type="entry name" value="MLTG-like"/>
</dbReference>
<evidence type="ECO:0000256" key="7">
    <source>
        <dbReference type="HAMAP-Rule" id="MF_02065"/>
    </source>
</evidence>
<evidence type="ECO:0000256" key="3">
    <source>
        <dbReference type="ARBA" id="ARBA00022989"/>
    </source>
</evidence>
<dbReference type="GO" id="GO:0005886">
    <property type="term" value="C:plasma membrane"/>
    <property type="evidence" value="ECO:0007669"/>
    <property type="project" value="UniProtKB-UniRule"/>
</dbReference>
<dbReference type="PANTHER" id="PTHR30518:SF2">
    <property type="entry name" value="ENDOLYTIC MUREIN TRANSGLYCOSYLASE"/>
    <property type="match status" value="1"/>
</dbReference>
<dbReference type="AlphaFoldDB" id="H6SJ25"/>
<evidence type="ECO:0000313" key="8">
    <source>
        <dbReference type="EMBL" id="CCG07990.1"/>
    </source>
</evidence>
<dbReference type="EC" id="4.2.2.29" evidence="7"/>
<dbReference type="Gene3D" id="3.30.160.60">
    <property type="entry name" value="Classic Zinc Finger"/>
    <property type="match status" value="1"/>
</dbReference>
<keyword evidence="3 7" id="KW-1133">Transmembrane helix</keyword>
<evidence type="ECO:0000256" key="6">
    <source>
        <dbReference type="ARBA" id="ARBA00023316"/>
    </source>
</evidence>
<dbReference type="HOGENOM" id="CLU_025574_0_0_5"/>
<proteinExistence type="inferred from homology"/>
<reference evidence="8 9" key="1">
    <citation type="submission" date="2012-02" db="EMBL/GenBank/DDBJ databases">
        <title>Shotgun genome sequence of Phaeospirillum photometricum DSM 122.</title>
        <authorList>
            <person name="Duquesne K."/>
            <person name="Sturgis J."/>
        </authorList>
    </citation>
    <scope>NUCLEOTIDE SEQUENCE [LARGE SCALE GENOMIC DNA]</scope>
    <source>
        <strain evidence="9">DSM122</strain>
    </source>
</reference>